<dbReference type="RefSeq" id="WP_275227398.1">
    <property type="nucleotide sequence ID" value="NZ_JARESE010000015.1"/>
</dbReference>
<evidence type="ECO:0000256" key="3">
    <source>
        <dbReference type="ARBA" id="ARBA00022737"/>
    </source>
</evidence>
<dbReference type="InterPro" id="IPR013783">
    <property type="entry name" value="Ig-like_fold"/>
</dbReference>
<dbReference type="Gene3D" id="2.60.40.60">
    <property type="entry name" value="Cadherins"/>
    <property type="match status" value="8"/>
</dbReference>
<keyword evidence="2" id="KW-0812">Transmembrane</keyword>
<evidence type="ECO:0000313" key="10">
    <source>
        <dbReference type="Proteomes" id="UP001216253"/>
    </source>
</evidence>
<dbReference type="SMART" id="SM00736">
    <property type="entry name" value="CADG"/>
    <property type="match status" value="3"/>
</dbReference>
<evidence type="ECO:0000256" key="2">
    <source>
        <dbReference type="ARBA" id="ARBA00022692"/>
    </source>
</evidence>
<accession>A0ABT5WN42</accession>
<comment type="subcellular location">
    <subcellularLocation>
        <location evidence="1">Membrane</location>
    </subcellularLocation>
</comment>
<dbReference type="Gene3D" id="2.60.40.10">
    <property type="entry name" value="Immunoglobulins"/>
    <property type="match status" value="1"/>
</dbReference>
<keyword evidence="5" id="KW-0130">Cell adhesion</keyword>
<feature type="domain" description="Cadherin" evidence="8">
    <location>
        <begin position="1507"/>
        <end position="1608"/>
    </location>
</feature>
<dbReference type="InterPro" id="IPR015919">
    <property type="entry name" value="Cadherin-like_sf"/>
</dbReference>
<evidence type="ECO:0000256" key="6">
    <source>
        <dbReference type="ARBA" id="ARBA00022989"/>
    </source>
</evidence>
<dbReference type="Proteomes" id="UP001216253">
    <property type="component" value="Unassembled WGS sequence"/>
</dbReference>
<dbReference type="Pfam" id="PF05345">
    <property type="entry name" value="He_PIG"/>
    <property type="match status" value="1"/>
</dbReference>
<keyword evidence="6" id="KW-1133">Transmembrane helix</keyword>
<feature type="domain" description="Cadherin" evidence="8">
    <location>
        <begin position="1613"/>
        <end position="1714"/>
    </location>
</feature>
<dbReference type="SMART" id="SM00112">
    <property type="entry name" value="CA"/>
    <property type="match status" value="9"/>
</dbReference>
<organism evidence="9 10">
    <name type="scientific">Novosphingobium album</name>
    <name type="common">ex Liu et al. 2023</name>
    <dbReference type="NCBI Taxonomy" id="3031130"/>
    <lineage>
        <taxon>Bacteria</taxon>
        <taxon>Pseudomonadati</taxon>
        <taxon>Pseudomonadota</taxon>
        <taxon>Alphaproteobacteria</taxon>
        <taxon>Sphingomonadales</taxon>
        <taxon>Sphingomonadaceae</taxon>
        <taxon>Novosphingobium</taxon>
    </lineage>
</organism>
<dbReference type="PROSITE" id="PS50268">
    <property type="entry name" value="CADHERIN_2"/>
    <property type="match status" value="8"/>
</dbReference>
<dbReference type="CDD" id="cd11304">
    <property type="entry name" value="Cadherin_repeat"/>
    <property type="match status" value="8"/>
</dbReference>
<dbReference type="Pfam" id="PF00028">
    <property type="entry name" value="Cadherin"/>
    <property type="match status" value="4"/>
</dbReference>
<evidence type="ECO:0000256" key="7">
    <source>
        <dbReference type="ARBA" id="ARBA00023136"/>
    </source>
</evidence>
<dbReference type="InterPro" id="IPR006644">
    <property type="entry name" value="Cadg"/>
</dbReference>
<keyword evidence="3" id="KW-0677">Repeat</keyword>
<evidence type="ECO:0000256" key="5">
    <source>
        <dbReference type="ARBA" id="ARBA00022889"/>
    </source>
</evidence>
<dbReference type="Pfam" id="PF17803">
    <property type="entry name" value="Cadherin_4"/>
    <property type="match status" value="1"/>
</dbReference>
<evidence type="ECO:0000259" key="8">
    <source>
        <dbReference type="PROSITE" id="PS50268"/>
    </source>
</evidence>
<feature type="domain" description="Cadherin" evidence="8">
    <location>
        <begin position="1937"/>
        <end position="2031"/>
    </location>
</feature>
<dbReference type="InterPro" id="IPR002126">
    <property type="entry name" value="Cadherin-like_dom"/>
</dbReference>
<name>A0ABT5WN42_9SPHN</name>
<dbReference type="InterPro" id="IPR040853">
    <property type="entry name" value="RapA2_cadherin-like"/>
</dbReference>
<feature type="domain" description="Cadherin" evidence="8">
    <location>
        <begin position="2036"/>
        <end position="2137"/>
    </location>
</feature>
<feature type="domain" description="Cadherin" evidence="8">
    <location>
        <begin position="1719"/>
        <end position="1820"/>
    </location>
</feature>
<dbReference type="SUPFAM" id="SSF49313">
    <property type="entry name" value="Cadherin-like"/>
    <property type="match status" value="10"/>
</dbReference>
<keyword evidence="4" id="KW-0106">Calcium</keyword>
<proteinExistence type="predicted"/>
<dbReference type="PANTHER" id="PTHR24025:SF23">
    <property type="entry name" value="NEURAL-CADHERIN"/>
    <property type="match status" value="1"/>
</dbReference>
<evidence type="ECO:0000256" key="1">
    <source>
        <dbReference type="ARBA" id="ARBA00004370"/>
    </source>
</evidence>
<evidence type="ECO:0000256" key="4">
    <source>
        <dbReference type="ARBA" id="ARBA00022837"/>
    </source>
</evidence>
<gene>
    <name evidence="9" type="ORF">PYV00_06145</name>
</gene>
<dbReference type="InterPro" id="IPR050971">
    <property type="entry name" value="Cadherin-domain_protein"/>
</dbReference>
<dbReference type="EMBL" id="JARESE010000015">
    <property type="protein sequence ID" value="MDE8651299.1"/>
    <property type="molecule type" value="Genomic_DNA"/>
</dbReference>
<reference evidence="9 10" key="1">
    <citation type="submission" date="2023-03" db="EMBL/GenBank/DDBJ databases">
        <title>NovoSphingobium album sp. nov. isolated from polycyclic aromatic hydrocarbons- and heavy-metal polluted soil.</title>
        <authorList>
            <person name="Liu Z."/>
            <person name="Wang K."/>
        </authorList>
    </citation>
    <scope>NUCLEOTIDE SEQUENCE [LARGE SCALE GENOMIC DNA]</scope>
    <source>
        <strain evidence="9 10">H3SJ31-1</strain>
    </source>
</reference>
<comment type="caution">
    <text evidence="9">The sequence shown here is derived from an EMBL/GenBank/DDBJ whole genome shotgun (WGS) entry which is preliminary data.</text>
</comment>
<keyword evidence="7" id="KW-0472">Membrane</keyword>
<dbReference type="Pfam" id="PF17963">
    <property type="entry name" value="Big_9"/>
    <property type="match status" value="2"/>
</dbReference>
<dbReference type="NCBIfam" id="NF012211">
    <property type="entry name" value="tand_rpt_95"/>
    <property type="match status" value="3"/>
</dbReference>
<keyword evidence="10" id="KW-1185">Reference proteome</keyword>
<sequence length="2792" mass="280238">MPSTTLRAGEAALISYETDATTGGSPDALRFVLLADIVAGTTIYITDRAWNGSAFTTAANDGTYTYTAGADLAAGAVITLSASQLSGVGITLSDLGETIYLYQGTDANTPTQFLFAADVADGNATFNGTLTGTGLTNGVNAVALGGDNAVYSGMPTQIQQSQILDIANSGHWFGSNTDDNPGTPYSEVLDTASDNAFVNPDMVMIAAMAGGGQSDAILRVGNDEASNVGSGLARLFRDNPAFNHLSDMAFDLENGYFFAVDSDGNDINRIIRGDIADLASGNPNPTFTQVFATDNLSNGGGSATPGEIIVNMEIDKAANKIYWMDGDIFGTYEGGFQLWEANYDGSGMRLVQTIDAENVDPNFSFPGGVGDFAVAGGFAYVVASTSSIDGLGNANVLQNHILKINLTSGAVQWLDLGDGVGEGYHDGRLDPTQGQIIGIDVDTATGNVWFVTQPISPTDHGGIFRFAQGGAVGDTVGGVLTEMWDQPAESAYSSIQAFPTSNMTHIEVDEIGGRYYVSDGSDTTIAESDASIFTGSLSAAPGTAPTLFVRVYEPTANGAPQGMEIDYAPVNSATGAGATFTEGGAGAAVFASATLTDPDNTVIQSATIAITDKFLVGDTLSTTVPGGFASSYDAATGLLTITGPGSAAQYQAMLTALTFSNSGDNPTLYGASQTREISFTTFDGLAHSDPVSATVTVVGVNDAPVNTVGAAAPGAEDAASIAVTGISIADVDADPANQALQVTLSVPKGTLTFASTTGLSFSTGDGTADASMTFTGTANAINTALAGLSFTPPADFNGSVSLTVTTSDQGHTGTGGALEDSDTKTITISAVNDAPTIAGDGSETIPSIFEDQPSATGQTINTLFSGQYSDQADNQIPNGGASSPGAFSGIAVTGNASSPSTGQWQWYDGTNWNLIGPVSDSTAQLFNNITALRFNPFANYNGPIPTLTVHLIDNSLPFSIMGGQVVDLSGPGATGGTTAYSAGTVTLGGTIDPVNDAPFVTALNTDSVSYTEQQGSPVQLDASGNAGITDIDSPDFNGGSLTVEITGGLQSAEDLLTIDTSGTVSVSGNAVSVSGTQIATFTGGSGTAPLVFTFDADATPAAVQALVRAIGYDNSADDTPTAGARTITWTLTDNDGTANGGAETTTVTSTVTVVPVNDAPAGADDTVTGAQDTAYTFAAADFGFSDVDGDAFAGVKITALPADGELRLSNVAVTLNQVIAISDITGGNLTFVPVAGESGTGYASFDFAVIDDGGTANGGIDTDATPNTITIDVTPADLAPAGADNTVTLNEDADYTFSASDFAFTDPDVGDTLQAVRIDTISLPSGSTLQLNNVDVVAAQVIAASDIANLVFTPAPDGSGSAYASFTFSVSDGTLFDPTPNTMTFDVTGLPDAPTITSNGGGASASVNVAENTTAVTTVVATDPDASTTLTYSISGGADAAKFTIDASTGALAFAAAPDFETPTDAGTNNVYDVQVTASDGTLTDVQSIAVTVTNANEAPTITSNGGGASASVNVAENTTAVTTVVATDPDASTTLTYSISGGADAAKFTIDASTGALAFAAAPDFETPTDGGTNNVYDVQVTASDGTLTDVQAIAVTVTNVNETPTITSNGGGASASVNVAENTTAVTTVVATDPDASTTLTYSISGGADAAKFTIDASTGALAFAAAPDFETPTDGGTNNVYDVQVTASDGTLTDVQVIAVTVTNTNEAPTITSNGGGASASINVAENTTAVTTVVATDPDASTTLTYSISGGADAAKFTIDASTGALAFAAAPDFETPTDGGTNNVYDVQVTASDGTLTDVQAIAVTVTNVNETPTITSNGGGASASVNVAENTTAVTTVVATDPDASTTLTYSISGGADAAKFTIDASTGALAFAAAPDFETPTDAGTNNVYDVQVTVSDGTLTDVQAIAVTVTDANEAPVITSNGGGASAAVNVAENSTAVTTVVATDQDLDTVTYSISGGADAAKFTIDASTGALAFAAAPDFETPTDGGTNNVYDVQVTASDGTLTDVQAIAVTVTNVNETPTITSNGGGATAAVNVAENTTAVTTVVATDPDASTTLTYSISGGADAAKFTIDASTGALVFAAAPNFESPTDAGGNNVYDVQVTASDGTLTDVQAIAVTVTDANEAPVITSNGGGASASVNVAENTTAVTTVIATDQDLDTVTYSISGGADAAKFSINAATGALAFVSTPNFESPTDVGGNNVYDVQVTASDGTLTDVQALAVTVTNVNEAPTVASPIADRSSPEDTAVSFTLPAGTFTDPDGTPLALTAKLAGGDPLPSWLSFNAASGTFSGQPPLNFNGSLDIRVTASDGSLVVSDTFTLTITPVNDAPVAGDDTLSTQRDVPVSVSFVSLLSNDFDPDADPISLVNVLGAEHGSVALSGGFVVFTPEAGFAGQAQFSYTITDGNGLTGMATVLVNVIAPPPVNHPPVIDPDTETLDTLVNTAIAFAVDATDADGDALAYALGSAAHGDLSQDGAGAFVYTPDAGFIGTDTFTVTVSDAKGGTDTYTATVHILPPDTADDWRLLTTDGWFGEIGGSGTVFGTEGFQDVTVLDLAGHVAFDPSFNNGGDLIHLAGSAADWHIARNGSNAILFDGDTLVTVPVGVVGMGIVFDDGARTLVFDTEDGVMMIGGQAFGQTLEQVLAAPEAGEPDDSGADGDAVASLLLDDGRSVEAGGHIDVFGTGDGEETVLLTYGDISFDPSFNNGGDRIVLDADAESFSAVRFGSSILLDGPGYDLAIPVGIAGMAIEFADDTRTLVYNPDNDTVMLGTQAIGLTAVPVSEFA</sequence>
<evidence type="ECO:0000313" key="9">
    <source>
        <dbReference type="EMBL" id="MDE8651299.1"/>
    </source>
</evidence>
<feature type="domain" description="Cadherin" evidence="8">
    <location>
        <begin position="1825"/>
        <end position="1926"/>
    </location>
</feature>
<protein>
    <submittedName>
        <fullName evidence="9">Ig-like domain-containing protein</fullName>
    </submittedName>
</protein>
<dbReference type="PANTHER" id="PTHR24025">
    <property type="entry name" value="DESMOGLEIN FAMILY MEMBER"/>
    <property type="match status" value="1"/>
</dbReference>
<feature type="domain" description="Cadherin" evidence="8">
    <location>
        <begin position="1401"/>
        <end position="1502"/>
    </location>
</feature>
<dbReference type="Gene3D" id="2.60.40.3440">
    <property type="match status" value="2"/>
</dbReference>
<feature type="domain" description="Cadherin" evidence="8">
    <location>
        <begin position="2142"/>
        <end position="2242"/>
    </location>
</feature>